<keyword evidence="3" id="KW-0520">NAD</keyword>
<dbReference type="InterPro" id="IPR050857">
    <property type="entry name" value="D-2-hydroxyacid_DH"/>
</dbReference>
<dbReference type="PANTHER" id="PTHR42789">
    <property type="entry name" value="D-ISOMER SPECIFIC 2-HYDROXYACID DEHYDROGENASE FAMILY PROTEIN (AFU_ORTHOLOGUE AFUA_6G10090)"/>
    <property type="match status" value="1"/>
</dbReference>
<sequence>MTCTPTNQPTGPTDRPPIETQPERTDLPLAALPDPLDAELAPITAQLGRLRDLARVRITPGFTTDEDAIVARTAGADAMFIGGNRLSDRLLRRLCDPAGPDGGHIRCLVFCGTGVATSVSLPLAAELGVRVCNAEHYGDHAVAEHTMALMLAAARRIVPLDAQTRDGRWAAANADGLELNGKRLAIVGLGGIGRTVAGLARAFGMEVSAWRSPHRRARGEADPAGIEMVDGMAELFARADVVSIHLPYLPGRTGGIVTAEAIRAMRPGTVFVNTGRAEVLDNTALLERLRSGDILAGLDVYDHEPLRAGEELTTLPNVTLTPHVAWRTDGAFVELTCQMVEAMACFFEGRDYHVVVPGRGAWPAAAPGRGE</sequence>
<name>A0A938WXJ1_9BIFI</name>
<evidence type="ECO:0000256" key="1">
    <source>
        <dbReference type="ARBA" id="ARBA00005854"/>
    </source>
</evidence>
<protein>
    <submittedName>
        <fullName evidence="8">D-2-hydroxyacid dehydrogenase family protein</fullName>
    </submittedName>
</protein>
<comment type="caution">
    <text evidence="8">The sequence shown here is derived from an EMBL/GenBank/DDBJ whole genome shotgun (WGS) entry which is preliminary data.</text>
</comment>
<gene>
    <name evidence="8" type="ORF">H7U32_07370</name>
</gene>
<feature type="domain" description="D-isomer specific 2-hydroxyacid dehydrogenase NAD-binding" evidence="7">
    <location>
        <begin position="147"/>
        <end position="325"/>
    </location>
</feature>
<evidence type="ECO:0000259" key="7">
    <source>
        <dbReference type="Pfam" id="PF02826"/>
    </source>
</evidence>
<keyword evidence="2 4" id="KW-0560">Oxidoreductase</keyword>
<dbReference type="RefSeq" id="WP_204469430.1">
    <property type="nucleotide sequence ID" value="NZ_JACLYU010000015.1"/>
</dbReference>
<reference evidence="8" key="1">
    <citation type="submission" date="2020-08" db="EMBL/GenBank/DDBJ databases">
        <authorList>
            <person name="Cejkova D."/>
            <person name="Kubasova T."/>
            <person name="Jahodarova E."/>
            <person name="Rychlik I."/>
        </authorList>
    </citation>
    <scope>NUCLEOTIDE SEQUENCE</scope>
    <source>
        <strain evidence="8">An836</strain>
    </source>
</reference>
<dbReference type="Pfam" id="PF02826">
    <property type="entry name" value="2-Hacid_dh_C"/>
    <property type="match status" value="1"/>
</dbReference>
<dbReference type="PANTHER" id="PTHR42789:SF1">
    <property type="entry name" value="D-ISOMER SPECIFIC 2-HYDROXYACID DEHYDROGENASE FAMILY PROTEIN (AFU_ORTHOLOGUE AFUA_6G10090)"/>
    <property type="match status" value="1"/>
</dbReference>
<evidence type="ECO:0000256" key="2">
    <source>
        <dbReference type="ARBA" id="ARBA00023002"/>
    </source>
</evidence>
<dbReference type="InterPro" id="IPR006139">
    <property type="entry name" value="D-isomer_2_OHA_DH_cat_dom"/>
</dbReference>
<accession>A0A938WXJ1</accession>
<dbReference type="InterPro" id="IPR036291">
    <property type="entry name" value="NAD(P)-bd_dom_sf"/>
</dbReference>
<dbReference type="Gene3D" id="3.40.50.720">
    <property type="entry name" value="NAD(P)-binding Rossmann-like Domain"/>
    <property type="match status" value="2"/>
</dbReference>
<feature type="compositionally biased region" description="Polar residues" evidence="5">
    <location>
        <begin position="1"/>
        <end position="11"/>
    </location>
</feature>
<dbReference type="GO" id="GO:0016616">
    <property type="term" value="F:oxidoreductase activity, acting on the CH-OH group of donors, NAD or NADP as acceptor"/>
    <property type="evidence" value="ECO:0007669"/>
    <property type="project" value="InterPro"/>
</dbReference>
<feature type="region of interest" description="Disordered" evidence="5">
    <location>
        <begin position="1"/>
        <end position="22"/>
    </location>
</feature>
<evidence type="ECO:0000256" key="5">
    <source>
        <dbReference type="SAM" id="MobiDB-lite"/>
    </source>
</evidence>
<organism evidence="8 9">
    <name type="scientific">Bifidobacterium pullorum subsp. saeculare</name>
    <dbReference type="NCBI Taxonomy" id="78257"/>
    <lineage>
        <taxon>Bacteria</taxon>
        <taxon>Bacillati</taxon>
        <taxon>Actinomycetota</taxon>
        <taxon>Actinomycetes</taxon>
        <taxon>Bifidobacteriales</taxon>
        <taxon>Bifidobacteriaceae</taxon>
        <taxon>Bifidobacterium</taxon>
    </lineage>
</organism>
<dbReference type="Pfam" id="PF00389">
    <property type="entry name" value="2-Hacid_dh"/>
    <property type="match status" value="1"/>
</dbReference>
<keyword evidence="9" id="KW-1185">Reference proteome</keyword>
<dbReference type="AlphaFoldDB" id="A0A938WXJ1"/>
<evidence type="ECO:0000256" key="3">
    <source>
        <dbReference type="ARBA" id="ARBA00023027"/>
    </source>
</evidence>
<proteinExistence type="inferred from homology"/>
<evidence type="ECO:0000256" key="4">
    <source>
        <dbReference type="RuleBase" id="RU003719"/>
    </source>
</evidence>
<dbReference type="Proteomes" id="UP000718821">
    <property type="component" value="Unassembled WGS sequence"/>
</dbReference>
<comment type="similarity">
    <text evidence="1 4">Belongs to the D-isomer specific 2-hydroxyacid dehydrogenase family.</text>
</comment>
<dbReference type="GO" id="GO:0051287">
    <property type="term" value="F:NAD binding"/>
    <property type="evidence" value="ECO:0007669"/>
    <property type="project" value="InterPro"/>
</dbReference>
<feature type="domain" description="D-isomer specific 2-hydroxyacid dehydrogenase catalytic" evidence="6">
    <location>
        <begin position="53"/>
        <end position="351"/>
    </location>
</feature>
<evidence type="ECO:0000313" key="8">
    <source>
        <dbReference type="EMBL" id="MBM6700119.1"/>
    </source>
</evidence>
<evidence type="ECO:0000259" key="6">
    <source>
        <dbReference type="Pfam" id="PF00389"/>
    </source>
</evidence>
<reference evidence="8" key="2">
    <citation type="journal article" date="2021" name="Sci. Rep.">
        <title>The distribution of antibiotic resistance genes in chicken gut microbiota commensals.</title>
        <authorList>
            <person name="Juricova H."/>
            <person name="Matiasovicova J."/>
            <person name="Kubasova T."/>
            <person name="Cejkova D."/>
            <person name="Rychlik I."/>
        </authorList>
    </citation>
    <scope>NUCLEOTIDE SEQUENCE</scope>
    <source>
        <strain evidence="8">An836</strain>
    </source>
</reference>
<dbReference type="InterPro" id="IPR006140">
    <property type="entry name" value="D-isomer_DH_NAD-bd"/>
</dbReference>
<dbReference type="SUPFAM" id="SSF51735">
    <property type="entry name" value="NAD(P)-binding Rossmann-fold domains"/>
    <property type="match status" value="1"/>
</dbReference>
<dbReference type="SUPFAM" id="SSF52283">
    <property type="entry name" value="Formate/glycerate dehydrogenase catalytic domain-like"/>
    <property type="match status" value="1"/>
</dbReference>
<evidence type="ECO:0000313" key="9">
    <source>
        <dbReference type="Proteomes" id="UP000718821"/>
    </source>
</evidence>
<dbReference type="EMBL" id="JACLYU010000015">
    <property type="protein sequence ID" value="MBM6700119.1"/>
    <property type="molecule type" value="Genomic_DNA"/>
</dbReference>